<dbReference type="OrthoDB" id="79480at2759"/>
<dbReference type="GO" id="GO:0006334">
    <property type="term" value="P:nucleosome assembly"/>
    <property type="evidence" value="ECO:0007669"/>
    <property type="project" value="TreeGrafter"/>
</dbReference>
<feature type="compositionally biased region" description="Basic and acidic residues" evidence="7">
    <location>
        <begin position="72"/>
        <end position="96"/>
    </location>
</feature>
<feature type="compositionally biased region" description="Acidic residues" evidence="7">
    <location>
        <begin position="605"/>
        <end position="621"/>
    </location>
</feature>
<feature type="region of interest" description="Disordered" evidence="7">
    <location>
        <begin position="847"/>
        <end position="996"/>
    </location>
</feature>
<evidence type="ECO:0000256" key="7">
    <source>
        <dbReference type="SAM" id="MobiDB-lite"/>
    </source>
</evidence>
<dbReference type="AlphaFoldDB" id="A0A6J1Q908"/>
<evidence type="ECO:0000256" key="3">
    <source>
        <dbReference type="ARBA" id="ARBA00022763"/>
    </source>
</evidence>
<feature type="compositionally biased region" description="Basic and acidic residues" evidence="7">
    <location>
        <begin position="245"/>
        <end position="255"/>
    </location>
</feature>
<dbReference type="InterPro" id="IPR021644">
    <property type="entry name" value="CAF-1_p150_acidic"/>
</dbReference>
<evidence type="ECO:0000256" key="1">
    <source>
        <dbReference type="ARBA" id="ARBA00004123"/>
    </source>
</evidence>
<keyword evidence="3" id="KW-0227">DNA damage</keyword>
<feature type="compositionally biased region" description="Basic and acidic residues" evidence="7">
    <location>
        <begin position="314"/>
        <end position="416"/>
    </location>
</feature>
<evidence type="ECO:0000313" key="10">
    <source>
        <dbReference type="Proteomes" id="UP000504618"/>
    </source>
</evidence>
<evidence type="ECO:0000313" key="11">
    <source>
        <dbReference type="RefSeq" id="XP_024877345.1"/>
    </source>
</evidence>
<dbReference type="PANTHER" id="PTHR15272">
    <property type="entry name" value="CHROMATIN ASSEMBLY FACTOR 1 SUBUNIT A CAF-1 SUBUNIT A"/>
    <property type="match status" value="1"/>
</dbReference>
<sequence length="996" mass="115743">MKSMDIPMEDNDCAVEAVMPVKKKKMRQAQLPFQMLSSSKSPSSTDNVPNKKKRKVMSPLVGSKSPKVVKLATKENLVRNVHEKEGEERKLNRSDDSVEIITSDDEKKDLEQSDQQKTNKGDSTPKRSLRKKKKLNRSQQNLGALTKFLKKTDKEVEESDVSHDNNLSEFKDDKDCQDTSVHKEKNEICLNEGSGTSVIRSELQDDKDCQDTSVHKEKNEICLNESSGTSVTPSELQDTSQLSETDDRVANKDVDSSLQETDCNITILSSDNEASSELDKSISSTSKEITDKPTTPVTPKTDKDMKNKKLTPKQLEKRKEIVRRKEEKQRLKMEKEKKREEEKANRRREREEKQKEKEEKERIEKEQKKKEKELKELKKQMEIEQKQKEKEAKEEERKKREEEKRKKEEERLEAERKKQKAASNFASFFVPKKQEVKSTDEENVIKVKNFMPFEVKADMKIAPICRRKLNEDEKLLLDNKCNIDLDKTELYLEDIKRRRIVPRTSSKTWPLEAKEDDDIILLDEDNVGSSNIITDTHNLEKHRPKLLQFNENRRPPYWGTWRKRSNVLNSRRPFARDKKWFDYEIDSDDEWEEEEPGESLKGSDDEKDEENPEDDEYDVDNEFMVPHGYLSDEEARADEEEIEDMSPQTQKMKLKLLGEQFEAERNAKTYKLKPKIIGCIWQGPENSFPESVPPKVKEFLSARQAWVNNIPIIFPSASPEEDISTNTECKTPTHQSVRGAKKTKFPNEALPDLIRLVHGNRHGRHGLMREFMTFWSKKGGSHLSKVSVLSKINEIADRIACPEEGPMHLKSCWYVPENIRKQYLSDVELSLPNRWKYILTPNRKDDTQIADKTEKEERDKEKEKKHVPLITQFTKKITQEEMKKQLAKSDQEEAKKQSTSKLDQEETQKQSTAKLEQEETKKQLASKSDQISVPPKLPPLQRPPKRATLISVGRGEQFPEGSRQNMLAKFVGLDKEKEEPLNSEKMVDSDKESTIE</sequence>
<dbReference type="GeneID" id="112458131"/>
<feature type="compositionally biased region" description="Polar residues" evidence="7">
    <location>
        <begin position="224"/>
        <end position="243"/>
    </location>
</feature>
<feature type="region of interest" description="Disordered" evidence="7">
    <location>
        <begin position="587"/>
        <end position="623"/>
    </location>
</feature>
<feature type="compositionally biased region" description="Basic and acidic residues" evidence="7">
    <location>
        <begin position="202"/>
        <end position="220"/>
    </location>
</feature>
<feature type="compositionally biased region" description="Basic and acidic residues" evidence="7">
    <location>
        <begin position="169"/>
        <end position="184"/>
    </location>
</feature>
<feature type="compositionally biased region" description="Polar residues" evidence="7">
    <location>
        <begin position="35"/>
        <end position="48"/>
    </location>
</feature>
<dbReference type="Pfam" id="PF11600">
    <property type="entry name" value="CAF1A_acidic"/>
    <property type="match status" value="1"/>
</dbReference>
<accession>A0A6J1Q908</accession>
<dbReference type="Pfam" id="PF12253">
    <property type="entry name" value="CAF1A_dimeriz"/>
    <property type="match status" value="1"/>
</dbReference>
<dbReference type="GO" id="GO:0005634">
    <property type="term" value="C:nucleus"/>
    <property type="evidence" value="ECO:0007669"/>
    <property type="project" value="UniProtKB-SubCell"/>
</dbReference>
<gene>
    <name evidence="11" type="primary">LOC112458131</name>
</gene>
<dbReference type="GO" id="GO:0033186">
    <property type="term" value="C:CAF-1 complex"/>
    <property type="evidence" value="ECO:0007669"/>
    <property type="project" value="TreeGrafter"/>
</dbReference>
<evidence type="ECO:0000256" key="4">
    <source>
        <dbReference type="ARBA" id="ARBA00023186"/>
    </source>
</evidence>
<feature type="domain" description="Chromatin assembly factor 1 subunit A dimerization" evidence="9">
    <location>
        <begin position="545"/>
        <end position="616"/>
    </location>
</feature>
<dbReference type="InterPro" id="IPR022043">
    <property type="entry name" value="CAF1A_DD"/>
</dbReference>
<dbReference type="RefSeq" id="XP_024877345.1">
    <property type="nucleotide sequence ID" value="XM_025021577.1"/>
</dbReference>
<keyword evidence="10" id="KW-1185">Reference proteome</keyword>
<comment type="subcellular location">
    <subcellularLocation>
        <location evidence="1">Nucleus</location>
    </subcellularLocation>
</comment>
<feature type="domain" description="Chromatin assembly factor 1 p150 subunit acidic region" evidence="8">
    <location>
        <begin position="316"/>
        <end position="460"/>
    </location>
</feature>
<feature type="compositionally biased region" description="Basic and acidic residues" evidence="7">
    <location>
        <begin position="847"/>
        <end position="866"/>
    </location>
</feature>
<keyword evidence="6" id="KW-0539">Nucleus</keyword>
<protein>
    <submittedName>
        <fullName evidence="11">Chromatin assembly factor 1 subunit A-B</fullName>
    </submittedName>
</protein>
<evidence type="ECO:0000259" key="9">
    <source>
        <dbReference type="Pfam" id="PF12253"/>
    </source>
</evidence>
<feature type="compositionally biased region" description="Acidic residues" evidence="7">
    <location>
        <begin position="587"/>
        <end position="597"/>
    </location>
</feature>
<evidence type="ECO:0000259" key="8">
    <source>
        <dbReference type="Pfam" id="PF11600"/>
    </source>
</evidence>
<reference evidence="11" key="1">
    <citation type="submission" date="2025-08" db="UniProtKB">
        <authorList>
            <consortium name="RefSeq"/>
        </authorList>
    </citation>
    <scope>IDENTIFICATION</scope>
    <source>
        <tissue evidence="11">Whole body</tissue>
    </source>
</reference>
<dbReference type="GO" id="GO:0006260">
    <property type="term" value="P:DNA replication"/>
    <property type="evidence" value="ECO:0007669"/>
    <property type="project" value="UniProtKB-KW"/>
</dbReference>
<feature type="region of interest" description="Disordered" evidence="7">
    <location>
        <begin position="201"/>
        <end position="421"/>
    </location>
</feature>
<proteinExistence type="predicted"/>
<dbReference type="GO" id="GO:0006281">
    <property type="term" value="P:DNA repair"/>
    <property type="evidence" value="ECO:0007669"/>
    <property type="project" value="UniProtKB-KW"/>
</dbReference>
<evidence type="ECO:0000256" key="6">
    <source>
        <dbReference type="ARBA" id="ARBA00023242"/>
    </source>
</evidence>
<feature type="compositionally biased region" description="Basic residues" evidence="7">
    <location>
        <begin position="127"/>
        <end position="136"/>
    </location>
</feature>
<feature type="compositionally biased region" description="Basic and acidic residues" evidence="7">
    <location>
        <begin position="877"/>
        <end position="908"/>
    </location>
</feature>
<evidence type="ECO:0000256" key="2">
    <source>
        <dbReference type="ARBA" id="ARBA00022705"/>
    </source>
</evidence>
<dbReference type="CTD" id="31801"/>
<dbReference type="PANTHER" id="PTHR15272:SF0">
    <property type="entry name" value="CHROMATIN ASSEMBLY FACTOR 1 SUBUNIT A"/>
    <property type="match status" value="1"/>
</dbReference>
<name>A0A6J1Q908_9HYME</name>
<feature type="region of interest" description="Disordered" evidence="7">
    <location>
        <begin position="25"/>
        <end position="184"/>
    </location>
</feature>
<keyword evidence="4" id="KW-0143">Chaperone</keyword>
<organism evidence="10 11">
    <name type="scientific">Temnothorax curvispinosus</name>
    <dbReference type="NCBI Taxonomy" id="300111"/>
    <lineage>
        <taxon>Eukaryota</taxon>
        <taxon>Metazoa</taxon>
        <taxon>Ecdysozoa</taxon>
        <taxon>Arthropoda</taxon>
        <taxon>Hexapoda</taxon>
        <taxon>Insecta</taxon>
        <taxon>Pterygota</taxon>
        <taxon>Neoptera</taxon>
        <taxon>Endopterygota</taxon>
        <taxon>Hymenoptera</taxon>
        <taxon>Apocrita</taxon>
        <taxon>Aculeata</taxon>
        <taxon>Formicoidea</taxon>
        <taxon>Formicidae</taxon>
        <taxon>Myrmicinae</taxon>
        <taxon>Temnothorax</taxon>
    </lineage>
</organism>
<keyword evidence="2" id="KW-0235">DNA replication</keyword>
<evidence type="ECO:0000256" key="5">
    <source>
        <dbReference type="ARBA" id="ARBA00023204"/>
    </source>
</evidence>
<keyword evidence="5" id="KW-0234">DNA repair</keyword>
<dbReference type="Proteomes" id="UP000504618">
    <property type="component" value="Unplaced"/>
</dbReference>
<feature type="compositionally biased region" description="Basic and acidic residues" evidence="7">
    <location>
        <begin position="972"/>
        <end position="996"/>
    </location>
</feature>
<feature type="compositionally biased region" description="Polar residues" evidence="7">
    <location>
        <begin position="256"/>
        <end position="287"/>
    </location>
</feature>